<feature type="transmembrane region" description="Helical" evidence="2">
    <location>
        <begin position="40"/>
        <end position="61"/>
    </location>
</feature>
<gene>
    <name evidence="3" type="ORF">ACFFGN_13975</name>
</gene>
<evidence type="ECO:0000313" key="3">
    <source>
        <dbReference type="EMBL" id="MFC0625182.1"/>
    </source>
</evidence>
<feature type="compositionally biased region" description="Polar residues" evidence="1">
    <location>
        <begin position="18"/>
        <end position="28"/>
    </location>
</feature>
<accession>A0ABV6QKL7</accession>
<keyword evidence="2" id="KW-1133">Transmembrane helix</keyword>
<name>A0ABV6QKL7_9ACTN</name>
<protein>
    <submittedName>
        <fullName evidence="3">HGxxPAAW family protein</fullName>
    </submittedName>
</protein>
<proteinExistence type="predicted"/>
<feature type="region of interest" description="Disordered" evidence="1">
    <location>
        <begin position="1"/>
        <end position="36"/>
    </location>
</feature>
<dbReference type="Pfam" id="PF20447">
    <property type="entry name" value="DUF6704"/>
    <property type="match status" value="1"/>
</dbReference>
<feature type="transmembrane region" description="Helical" evidence="2">
    <location>
        <begin position="67"/>
        <end position="90"/>
    </location>
</feature>
<comment type="caution">
    <text evidence="3">The sequence shown here is derived from an EMBL/GenBank/DDBJ whole genome shotgun (WGS) entry which is preliminary data.</text>
</comment>
<evidence type="ECO:0000256" key="2">
    <source>
        <dbReference type="SAM" id="Phobius"/>
    </source>
</evidence>
<feature type="compositionally biased region" description="Basic and acidic residues" evidence="1">
    <location>
        <begin position="1"/>
        <end position="16"/>
    </location>
</feature>
<dbReference type="Proteomes" id="UP001589890">
    <property type="component" value="Unassembled WGS sequence"/>
</dbReference>
<dbReference type="NCBIfam" id="NF041681">
    <property type="entry name" value="HGxxPAAW"/>
    <property type="match status" value="1"/>
</dbReference>
<sequence length="95" mass="9984">MGRDDHEEQATMDKAAEQTVTTPASTPTEDAHDHHGNTPAAWTAVVILLIAFTLGAIAIVLGPNWVLFWASVALAAVGALIGKVLQLLGFGTSRH</sequence>
<keyword evidence="4" id="KW-1185">Reference proteome</keyword>
<dbReference type="RefSeq" id="WP_380048732.1">
    <property type="nucleotide sequence ID" value="NZ_JBHLTC010000018.1"/>
</dbReference>
<dbReference type="InterPro" id="IPR046550">
    <property type="entry name" value="DUF6704"/>
</dbReference>
<evidence type="ECO:0000313" key="4">
    <source>
        <dbReference type="Proteomes" id="UP001589890"/>
    </source>
</evidence>
<organism evidence="3 4">
    <name type="scientific">Kribbella deserti</name>
    <dbReference type="NCBI Taxonomy" id="1926257"/>
    <lineage>
        <taxon>Bacteria</taxon>
        <taxon>Bacillati</taxon>
        <taxon>Actinomycetota</taxon>
        <taxon>Actinomycetes</taxon>
        <taxon>Propionibacteriales</taxon>
        <taxon>Kribbellaceae</taxon>
        <taxon>Kribbella</taxon>
    </lineage>
</organism>
<keyword evidence="2" id="KW-0812">Transmembrane</keyword>
<reference evidence="3 4" key="1">
    <citation type="submission" date="2024-09" db="EMBL/GenBank/DDBJ databases">
        <authorList>
            <person name="Sun Q."/>
            <person name="Mori K."/>
        </authorList>
    </citation>
    <scope>NUCLEOTIDE SEQUENCE [LARGE SCALE GENOMIC DNA]</scope>
    <source>
        <strain evidence="3 4">CGMCC 1.15906</strain>
    </source>
</reference>
<evidence type="ECO:0000256" key="1">
    <source>
        <dbReference type="SAM" id="MobiDB-lite"/>
    </source>
</evidence>
<dbReference type="EMBL" id="JBHLTC010000018">
    <property type="protein sequence ID" value="MFC0625182.1"/>
    <property type="molecule type" value="Genomic_DNA"/>
</dbReference>
<keyword evidence="2" id="KW-0472">Membrane</keyword>